<dbReference type="PROSITE" id="PS50920">
    <property type="entry name" value="SOLCAR"/>
    <property type="match status" value="3"/>
</dbReference>
<dbReference type="Proteomes" id="UP000193642">
    <property type="component" value="Unassembled WGS sequence"/>
</dbReference>
<proteinExistence type="inferred from homology"/>
<comment type="similarity">
    <text evidence="2 10">Belongs to the mitochondrial carrier (TC 2.A.29) family.</text>
</comment>
<keyword evidence="12" id="KW-1185">Reference proteome</keyword>
<dbReference type="InterPro" id="IPR050567">
    <property type="entry name" value="Mitochondrial_Carrier"/>
</dbReference>
<dbReference type="STRING" id="329046.A0A1Y2BQE9"/>
<keyword evidence="5" id="KW-0677">Repeat</keyword>
<evidence type="ECO:0000256" key="8">
    <source>
        <dbReference type="ARBA" id="ARBA00023136"/>
    </source>
</evidence>
<dbReference type="OrthoDB" id="2382881at2759"/>
<protein>
    <submittedName>
        <fullName evidence="11">Mitochondrial carrier</fullName>
    </submittedName>
</protein>
<evidence type="ECO:0000256" key="1">
    <source>
        <dbReference type="ARBA" id="ARBA00004225"/>
    </source>
</evidence>
<evidence type="ECO:0000256" key="9">
    <source>
        <dbReference type="PROSITE-ProRule" id="PRU00282"/>
    </source>
</evidence>
<dbReference type="Pfam" id="PF00153">
    <property type="entry name" value="Mito_carr"/>
    <property type="match status" value="3"/>
</dbReference>
<feature type="repeat" description="Solcar" evidence="9">
    <location>
        <begin position="187"/>
        <end position="326"/>
    </location>
</feature>
<evidence type="ECO:0000256" key="6">
    <source>
        <dbReference type="ARBA" id="ARBA00022989"/>
    </source>
</evidence>
<comment type="subcellular location">
    <subcellularLocation>
        <location evidence="1">Mitochondrion membrane</location>
        <topology evidence="1">Multi-pass membrane protein</topology>
    </subcellularLocation>
</comment>
<reference evidence="11 12" key="1">
    <citation type="submission" date="2016-07" db="EMBL/GenBank/DDBJ databases">
        <title>Pervasive Adenine N6-methylation of Active Genes in Fungi.</title>
        <authorList>
            <consortium name="DOE Joint Genome Institute"/>
            <person name="Mondo S.J."/>
            <person name="Dannebaum R.O."/>
            <person name="Kuo R.C."/>
            <person name="Labutti K."/>
            <person name="Haridas S."/>
            <person name="Kuo A."/>
            <person name="Salamov A."/>
            <person name="Ahrendt S.R."/>
            <person name="Lipzen A."/>
            <person name="Sullivan W."/>
            <person name="Andreopoulos W.B."/>
            <person name="Clum A."/>
            <person name="Lindquist E."/>
            <person name="Daum C."/>
            <person name="Ramamoorthy G.K."/>
            <person name="Gryganskyi A."/>
            <person name="Culley D."/>
            <person name="Magnuson J.K."/>
            <person name="James T.Y."/>
            <person name="O'Malley M.A."/>
            <person name="Stajich J.E."/>
            <person name="Spatafora J.W."/>
            <person name="Visel A."/>
            <person name="Grigoriev I.V."/>
        </authorList>
    </citation>
    <scope>NUCLEOTIDE SEQUENCE [LARGE SCALE GENOMIC DNA]</scope>
    <source>
        <strain evidence="11 12">JEL800</strain>
    </source>
</reference>
<dbReference type="GO" id="GO:0022857">
    <property type="term" value="F:transmembrane transporter activity"/>
    <property type="evidence" value="ECO:0007669"/>
    <property type="project" value="TreeGrafter"/>
</dbReference>
<sequence length="427" mass="46581">MTTSAPTPGPGLPPPLSNMAAFVKRQVDSDPIRSFTRNNAIVMASTSSAVVSVVAGYPFDLIKTRMQAFRYPSNMACIKEIYTLDGGFVGFFRGMTPILLTVSVLRSVSFSVYTTVKPVLMDQFSPQSVNRHLQSTLDSLHINIKADQLSFKLPRLINWDPVKNYTKQYMSPETIERLNKLQTPSSAHVLSSMLAGSSAGTIVATLNSPLEFIKIQRQLDAKIQSSIVSAKSLETIVESSSGAVASGTAGGLGEGAVAAVAAAGVTKRREAFSPASYKHLSAWEWGKKIVRQKGVLGLYSGYSYHLLRDFTGTGMYFGGYESLKVLFTPKGETPGPMVHMMAGGLSGTLSWIVLFPIDLIKSVVQKEALQPIPKYTSARQFIIKRFKSGGVRGFYHGIGAQLTRSFPVHAMNFLVYEAVLKWCRRVD</sequence>
<dbReference type="Gene3D" id="1.50.40.10">
    <property type="entry name" value="Mitochondrial carrier domain"/>
    <property type="match status" value="2"/>
</dbReference>
<comment type="caution">
    <text evidence="11">The sequence shown here is derived from an EMBL/GenBank/DDBJ whole genome shotgun (WGS) entry which is preliminary data.</text>
</comment>
<keyword evidence="8 9" id="KW-0472">Membrane</keyword>
<dbReference type="PANTHER" id="PTHR45624">
    <property type="entry name" value="MITOCHONDRIAL BASIC AMINO ACIDS TRANSPORTER-RELATED"/>
    <property type="match status" value="1"/>
</dbReference>
<dbReference type="AlphaFoldDB" id="A0A1Y2BQE9"/>
<keyword evidence="3 10" id="KW-0813">Transport</keyword>
<dbReference type="GO" id="GO:0031966">
    <property type="term" value="C:mitochondrial membrane"/>
    <property type="evidence" value="ECO:0007669"/>
    <property type="project" value="UniProtKB-SubCell"/>
</dbReference>
<evidence type="ECO:0000313" key="11">
    <source>
        <dbReference type="EMBL" id="ORY36385.1"/>
    </source>
</evidence>
<evidence type="ECO:0000256" key="5">
    <source>
        <dbReference type="ARBA" id="ARBA00022737"/>
    </source>
</evidence>
<evidence type="ECO:0000256" key="7">
    <source>
        <dbReference type="ARBA" id="ARBA00023128"/>
    </source>
</evidence>
<dbReference type="InterPro" id="IPR023395">
    <property type="entry name" value="MCP_dom_sf"/>
</dbReference>
<evidence type="ECO:0000256" key="10">
    <source>
        <dbReference type="RuleBase" id="RU000488"/>
    </source>
</evidence>
<evidence type="ECO:0000256" key="3">
    <source>
        <dbReference type="ARBA" id="ARBA00022448"/>
    </source>
</evidence>
<evidence type="ECO:0000256" key="2">
    <source>
        <dbReference type="ARBA" id="ARBA00006375"/>
    </source>
</evidence>
<gene>
    <name evidence="11" type="ORF">BCR33DRAFT_701768</name>
</gene>
<keyword evidence="7" id="KW-0496">Mitochondrion</keyword>
<dbReference type="SUPFAM" id="SSF103506">
    <property type="entry name" value="Mitochondrial carrier"/>
    <property type="match status" value="1"/>
</dbReference>
<name>A0A1Y2BQE9_9FUNG</name>
<feature type="repeat" description="Solcar" evidence="9">
    <location>
        <begin position="36"/>
        <end position="119"/>
    </location>
</feature>
<evidence type="ECO:0000256" key="4">
    <source>
        <dbReference type="ARBA" id="ARBA00022692"/>
    </source>
</evidence>
<evidence type="ECO:0000313" key="12">
    <source>
        <dbReference type="Proteomes" id="UP000193642"/>
    </source>
</evidence>
<keyword evidence="6" id="KW-1133">Transmembrane helix</keyword>
<feature type="repeat" description="Solcar" evidence="9">
    <location>
        <begin position="334"/>
        <end position="422"/>
    </location>
</feature>
<dbReference type="InterPro" id="IPR018108">
    <property type="entry name" value="MCP_transmembrane"/>
</dbReference>
<accession>A0A1Y2BQE9</accession>
<keyword evidence="4 9" id="KW-0812">Transmembrane</keyword>
<organism evidence="11 12">
    <name type="scientific">Rhizoclosmatium globosum</name>
    <dbReference type="NCBI Taxonomy" id="329046"/>
    <lineage>
        <taxon>Eukaryota</taxon>
        <taxon>Fungi</taxon>
        <taxon>Fungi incertae sedis</taxon>
        <taxon>Chytridiomycota</taxon>
        <taxon>Chytridiomycota incertae sedis</taxon>
        <taxon>Chytridiomycetes</taxon>
        <taxon>Chytridiales</taxon>
        <taxon>Chytriomycetaceae</taxon>
        <taxon>Rhizoclosmatium</taxon>
    </lineage>
</organism>
<dbReference type="PANTHER" id="PTHR45624:SF9">
    <property type="entry name" value="CARRIER PROTEIN, PUTATIVE (AFU_ORTHOLOGUE AFUA_4G06390)-RELATED"/>
    <property type="match status" value="1"/>
</dbReference>
<dbReference type="EMBL" id="MCGO01000056">
    <property type="protein sequence ID" value="ORY36385.1"/>
    <property type="molecule type" value="Genomic_DNA"/>
</dbReference>